<dbReference type="InterPro" id="IPR036397">
    <property type="entry name" value="RNaseH_sf"/>
</dbReference>
<evidence type="ECO:0000313" key="2">
    <source>
        <dbReference type="EMBL" id="CAH0727948.1"/>
    </source>
</evidence>
<dbReference type="OrthoDB" id="441971at2759"/>
<gene>
    <name evidence="2" type="ORF">BINO364_LOCUS13218</name>
</gene>
<protein>
    <recommendedName>
        <fullName evidence="1">Integrase catalytic domain-containing protein</fullName>
    </recommendedName>
</protein>
<sequence>MSDTNTSSNDVDREEFYRRVHELLQSKTAPNTFLLTAAKYARLLLQVKEAKTKIKKEPADYRRIKRYDIISTPQGERLVMANTDGKKQQMFVGLEEIYDIIREYHIKMNHAGRTRLMNAIKPKYKNITTQIVMLYLSLCEGCKNKVVKRNRIFKQSDNSYSEMVLGTEKSNEVADTNPLKIEVAREFVSTEGREDFSDCDMESIEEDSKIFPELFSRGQMDILDVMTVSGDNYKYLMVYRNLVTKFIHLKPLKTINIEESVDALLDIFLVFGAPNILQSKNGISVTKQICRRMYTVFPEIKVMAGEVTLNKIVFKGESNEDILKLLRDWCKDNKTQMWYQGVKYVQHMLNSTFNIEICRTPSESVFGSNPKKGIASFMGKNDYDHLVTEQDLKTALEEKESGKNSEQLLLEESLIPSCSFIKLEMETNQEFNDDDSSQDN</sequence>
<accession>A0A8J9VQC7</accession>
<feature type="domain" description="Integrase catalytic" evidence="1">
    <location>
        <begin position="208"/>
        <end position="378"/>
    </location>
</feature>
<dbReference type="EMBL" id="OV170227">
    <property type="protein sequence ID" value="CAH0727948.1"/>
    <property type="molecule type" value="Genomic_DNA"/>
</dbReference>
<proteinExistence type="predicted"/>
<dbReference type="PROSITE" id="PS50994">
    <property type="entry name" value="INTEGRASE"/>
    <property type="match status" value="1"/>
</dbReference>
<dbReference type="SUPFAM" id="SSF53098">
    <property type="entry name" value="Ribonuclease H-like"/>
    <property type="match status" value="1"/>
</dbReference>
<dbReference type="InterPro" id="IPR012337">
    <property type="entry name" value="RNaseH-like_sf"/>
</dbReference>
<dbReference type="GO" id="GO:0003676">
    <property type="term" value="F:nucleic acid binding"/>
    <property type="evidence" value="ECO:0007669"/>
    <property type="project" value="InterPro"/>
</dbReference>
<dbReference type="AlphaFoldDB" id="A0A8J9VQC7"/>
<reference evidence="2" key="1">
    <citation type="submission" date="2021-12" db="EMBL/GenBank/DDBJ databases">
        <authorList>
            <person name="Martin H S."/>
        </authorList>
    </citation>
    <scope>NUCLEOTIDE SEQUENCE</scope>
</reference>
<dbReference type="InterPro" id="IPR001584">
    <property type="entry name" value="Integrase_cat-core"/>
</dbReference>
<dbReference type="Gene3D" id="3.30.420.10">
    <property type="entry name" value="Ribonuclease H-like superfamily/Ribonuclease H"/>
    <property type="match status" value="1"/>
</dbReference>
<name>A0A8J9VQC7_9NEOP</name>
<keyword evidence="3" id="KW-1185">Reference proteome</keyword>
<dbReference type="Proteomes" id="UP000838878">
    <property type="component" value="Chromosome 7"/>
</dbReference>
<evidence type="ECO:0000313" key="3">
    <source>
        <dbReference type="Proteomes" id="UP000838878"/>
    </source>
</evidence>
<organism evidence="2 3">
    <name type="scientific">Brenthis ino</name>
    <name type="common">lesser marbled fritillary</name>
    <dbReference type="NCBI Taxonomy" id="405034"/>
    <lineage>
        <taxon>Eukaryota</taxon>
        <taxon>Metazoa</taxon>
        <taxon>Ecdysozoa</taxon>
        <taxon>Arthropoda</taxon>
        <taxon>Hexapoda</taxon>
        <taxon>Insecta</taxon>
        <taxon>Pterygota</taxon>
        <taxon>Neoptera</taxon>
        <taxon>Endopterygota</taxon>
        <taxon>Lepidoptera</taxon>
        <taxon>Glossata</taxon>
        <taxon>Ditrysia</taxon>
        <taxon>Papilionoidea</taxon>
        <taxon>Nymphalidae</taxon>
        <taxon>Heliconiinae</taxon>
        <taxon>Argynnini</taxon>
        <taxon>Brenthis</taxon>
    </lineage>
</organism>
<feature type="non-terminal residue" evidence="2">
    <location>
        <position position="440"/>
    </location>
</feature>
<evidence type="ECO:0000259" key="1">
    <source>
        <dbReference type="PROSITE" id="PS50994"/>
    </source>
</evidence>
<dbReference type="GO" id="GO:0015074">
    <property type="term" value="P:DNA integration"/>
    <property type="evidence" value="ECO:0007669"/>
    <property type="project" value="InterPro"/>
</dbReference>